<evidence type="ECO:0000313" key="2">
    <source>
        <dbReference type="EMBL" id="TGD36541.1"/>
    </source>
</evidence>
<reference evidence="2 4" key="2">
    <citation type="submission" date="2018-10" db="EMBL/GenBank/DDBJ databases">
        <title>Brevibacterium genomes from Austrain hard cheese rinds.</title>
        <authorList>
            <person name="Anast J.M."/>
            <person name="Dzieciol M."/>
            <person name="Schultz D.L."/>
            <person name="Mann E."/>
            <person name="Wagner M."/>
            <person name="Schmitz-Esser S."/>
        </authorList>
    </citation>
    <scope>NUCLEOTIDE SEQUENCE [LARGE SCALE GENOMIC DNA]</scope>
    <source>
        <strain evidence="2 4">L261</strain>
    </source>
</reference>
<proteinExistence type="predicted"/>
<dbReference type="Proteomes" id="UP000218377">
    <property type="component" value="Unassembled WGS sequence"/>
</dbReference>
<reference evidence="1 3" key="1">
    <citation type="journal article" date="2017" name="Elife">
        <title>Extensive horizontal gene transfer in cheese-associated bacteria.</title>
        <authorList>
            <person name="Bonham K.S."/>
            <person name="Wolfe B.E."/>
            <person name="Dutton R.J."/>
        </authorList>
    </citation>
    <scope>NUCLEOTIDE SEQUENCE [LARGE SCALE GENOMIC DNA]</scope>
    <source>
        <strain evidence="1 3">JB5</strain>
    </source>
</reference>
<dbReference type="GO" id="GO:0003697">
    <property type="term" value="F:single-stranded DNA binding"/>
    <property type="evidence" value="ECO:0007669"/>
    <property type="project" value="InterPro"/>
</dbReference>
<comment type="caution">
    <text evidence="1">The sequence shown here is derived from an EMBL/GenBank/DDBJ whole genome shotgun (WGS) entry which is preliminary data.</text>
</comment>
<dbReference type="SUPFAM" id="SSF143081">
    <property type="entry name" value="BB1717-like"/>
    <property type="match status" value="1"/>
</dbReference>
<dbReference type="GO" id="GO:0106300">
    <property type="term" value="P:protein-DNA covalent cross-linking repair"/>
    <property type="evidence" value="ECO:0007669"/>
    <property type="project" value="InterPro"/>
</dbReference>
<dbReference type="AlphaFoldDB" id="A0A2A3X9D4"/>
<accession>A0A2A3X9D4</accession>
<evidence type="ECO:0000313" key="4">
    <source>
        <dbReference type="Proteomes" id="UP000297736"/>
    </source>
</evidence>
<dbReference type="InterPro" id="IPR036590">
    <property type="entry name" value="SRAP-like"/>
</dbReference>
<dbReference type="Gene3D" id="3.90.1680.10">
    <property type="entry name" value="SOS response associated peptidase-like"/>
    <property type="match status" value="1"/>
</dbReference>
<sequence>MCASYGLGGGPYPLEGEEPELDLAPLDEQVPAQQIAEWMREQGHTAKITGSRARNLNPIIISSGDHRRVELAWWWLHFGGKPAKFSAFNSRADALTRRWKAGLHQRGLAPATWYVEKGRTFGLGGQAFGIAAITTTATQPDGSELLTYSIVTREAVGPAASVHPRMPLIVPRELEAEWLYPGIPGDDGFIADVVAASDEVSHAVEIADPPQATATLL</sequence>
<dbReference type="InterPro" id="IPR003738">
    <property type="entry name" value="SRAP"/>
</dbReference>
<dbReference type="EMBL" id="NRGX01000001">
    <property type="protein sequence ID" value="PCC20310.1"/>
    <property type="molecule type" value="Genomic_DNA"/>
</dbReference>
<organism evidence="1 3">
    <name type="scientific">Brevibacterium aurantiacum</name>
    <dbReference type="NCBI Taxonomy" id="273384"/>
    <lineage>
        <taxon>Bacteria</taxon>
        <taxon>Bacillati</taxon>
        <taxon>Actinomycetota</taxon>
        <taxon>Actinomycetes</taxon>
        <taxon>Micrococcales</taxon>
        <taxon>Brevibacteriaceae</taxon>
        <taxon>Brevibacterium</taxon>
    </lineage>
</organism>
<dbReference type="EMBL" id="RHFF01000030">
    <property type="protein sequence ID" value="TGD36541.1"/>
    <property type="molecule type" value="Genomic_DNA"/>
</dbReference>
<dbReference type="Proteomes" id="UP000297736">
    <property type="component" value="Unassembled WGS sequence"/>
</dbReference>
<evidence type="ECO:0000313" key="1">
    <source>
        <dbReference type="EMBL" id="PCC20310.1"/>
    </source>
</evidence>
<protein>
    <submittedName>
        <fullName evidence="2">DUF159 family protein</fullName>
    </submittedName>
</protein>
<evidence type="ECO:0000313" key="3">
    <source>
        <dbReference type="Proteomes" id="UP000218377"/>
    </source>
</evidence>
<name>A0A2A3X9D4_BREAU</name>
<gene>
    <name evidence="1" type="ORF">CIK79_00125</name>
    <name evidence="2" type="ORF">EB834_19390</name>
</gene>
<dbReference type="Pfam" id="PF02586">
    <property type="entry name" value="SRAP"/>
    <property type="match status" value="1"/>
</dbReference>